<sequence>MLLSNVLAFIGNLGTGEMVVLVLIVLLLFGAKRIPDLARGLGKGIREFKDATKEIKHDIENAANDDRPHNTANRNQGGPYNPNPNTNGYNQPQGYNNPNNAPYNNNEPVVNPTTPHNPNV</sequence>
<dbReference type="NCBIfam" id="TIGR01411">
    <property type="entry name" value="tatAE"/>
    <property type="match status" value="1"/>
</dbReference>
<gene>
    <name evidence="9" type="primary">tatA</name>
    <name evidence="11" type="ORF">FHS90_001209</name>
</gene>
<feature type="region of interest" description="Disordered" evidence="10">
    <location>
        <begin position="56"/>
        <end position="120"/>
    </location>
</feature>
<evidence type="ECO:0000313" key="11">
    <source>
        <dbReference type="EMBL" id="MBA9076503.1"/>
    </source>
</evidence>
<keyword evidence="7 9" id="KW-0811">Translocation</keyword>
<reference evidence="11 12" key="1">
    <citation type="submission" date="2020-08" db="EMBL/GenBank/DDBJ databases">
        <title>Genomic Encyclopedia of Type Strains, Phase IV (KMG-IV): sequencing the most valuable type-strain genomes for metagenomic binning, comparative biology and taxonomic classification.</title>
        <authorList>
            <person name="Goeker M."/>
        </authorList>
    </citation>
    <scope>NUCLEOTIDE SEQUENCE [LARGE SCALE GENOMIC DNA]</scope>
    <source>
        <strain evidence="11 12">DSM 29854</strain>
    </source>
</reference>
<keyword evidence="4 9" id="KW-0812">Transmembrane</keyword>
<feature type="compositionally biased region" description="Low complexity" evidence="10">
    <location>
        <begin position="75"/>
        <end position="120"/>
    </location>
</feature>
<dbReference type="InterPro" id="IPR006312">
    <property type="entry name" value="TatA/E"/>
</dbReference>
<evidence type="ECO:0000313" key="12">
    <source>
        <dbReference type="Proteomes" id="UP000563094"/>
    </source>
</evidence>
<evidence type="ECO:0000256" key="4">
    <source>
        <dbReference type="ARBA" id="ARBA00022692"/>
    </source>
</evidence>
<evidence type="ECO:0000256" key="2">
    <source>
        <dbReference type="ARBA" id="ARBA00022448"/>
    </source>
</evidence>
<comment type="subcellular location">
    <subcellularLocation>
        <location evidence="1 9">Cell membrane</location>
        <topology evidence="1 9">Single-pass membrane protein</topology>
    </subcellularLocation>
</comment>
<evidence type="ECO:0000256" key="9">
    <source>
        <dbReference type="HAMAP-Rule" id="MF_00236"/>
    </source>
</evidence>
<accession>A0A839GFZ8</accession>
<evidence type="ECO:0000256" key="10">
    <source>
        <dbReference type="SAM" id="MobiDB-lite"/>
    </source>
</evidence>
<dbReference type="InterPro" id="IPR003369">
    <property type="entry name" value="TatA/B/E"/>
</dbReference>
<keyword evidence="12" id="KW-1185">Reference proteome</keyword>
<evidence type="ECO:0000256" key="5">
    <source>
        <dbReference type="ARBA" id="ARBA00022927"/>
    </source>
</evidence>
<keyword evidence="5 9" id="KW-0653">Protein transport</keyword>
<dbReference type="Pfam" id="PF02416">
    <property type="entry name" value="TatA_B_E"/>
    <property type="match status" value="1"/>
</dbReference>
<dbReference type="AlphaFoldDB" id="A0A839GFZ8"/>
<dbReference type="GO" id="GO:0008320">
    <property type="term" value="F:protein transmembrane transporter activity"/>
    <property type="evidence" value="ECO:0007669"/>
    <property type="project" value="UniProtKB-UniRule"/>
</dbReference>
<comment type="similarity">
    <text evidence="9">Belongs to the TatA/E family.</text>
</comment>
<dbReference type="HAMAP" id="MF_00236">
    <property type="entry name" value="TatA_E"/>
    <property type="match status" value="1"/>
</dbReference>
<evidence type="ECO:0000256" key="7">
    <source>
        <dbReference type="ARBA" id="ARBA00023010"/>
    </source>
</evidence>
<organism evidence="11 12">
    <name type="scientific">Rufibacter quisquiliarum</name>
    <dbReference type="NCBI Taxonomy" id="1549639"/>
    <lineage>
        <taxon>Bacteria</taxon>
        <taxon>Pseudomonadati</taxon>
        <taxon>Bacteroidota</taxon>
        <taxon>Cytophagia</taxon>
        <taxon>Cytophagales</taxon>
        <taxon>Hymenobacteraceae</taxon>
        <taxon>Rufibacter</taxon>
    </lineage>
</organism>
<protein>
    <recommendedName>
        <fullName evidence="9">Sec-independent protein translocase protein TatA</fullName>
    </recommendedName>
</protein>
<keyword evidence="3 9" id="KW-1003">Cell membrane</keyword>
<dbReference type="PANTHER" id="PTHR42982">
    <property type="entry name" value="SEC-INDEPENDENT PROTEIN TRANSLOCASE PROTEIN TATA"/>
    <property type="match status" value="1"/>
</dbReference>
<evidence type="ECO:0000256" key="1">
    <source>
        <dbReference type="ARBA" id="ARBA00004162"/>
    </source>
</evidence>
<dbReference type="Proteomes" id="UP000563094">
    <property type="component" value="Unassembled WGS sequence"/>
</dbReference>
<comment type="function">
    <text evidence="9">Part of the twin-arginine translocation (Tat) system that transports large folded proteins containing a characteristic twin-arginine motif in their signal peptide across membranes. TatA could form the protein-conducting channel of the Tat system.</text>
</comment>
<feature type="compositionally biased region" description="Basic and acidic residues" evidence="10">
    <location>
        <begin position="56"/>
        <end position="69"/>
    </location>
</feature>
<feature type="transmembrane region" description="Helical" evidence="9">
    <location>
        <begin position="6"/>
        <end position="29"/>
    </location>
</feature>
<evidence type="ECO:0000256" key="3">
    <source>
        <dbReference type="ARBA" id="ARBA00022475"/>
    </source>
</evidence>
<comment type="subunit">
    <text evidence="9">Forms a complex with TatC.</text>
</comment>
<dbReference type="Gene3D" id="1.20.5.3310">
    <property type="match status" value="1"/>
</dbReference>
<evidence type="ECO:0000256" key="6">
    <source>
        <dbReference type="ARBA" id="ARBA00022989"/>
    </source>
</evidence>
<comment type="caution">
    <text evidence="11">The sequence shown here is derived from an EMBL/GenBank/DDBJ whole genome shotgun (WGS) entry which is preliminary data.</text>
</comment>
<dbReference type="EMBL" id="JACJIQ010000004">
    <property type="protein sequence ID" value="MBA9076503.1"/>
    <property type="molecule type" value="Genomic_DNA"/>
</dbReference>
<dbReference type="PANTHER" id="PTHR42982:SF1">
    <property type="entry name" value="SEC-INDEPENDENT PROTEIN TRANSLOCASE PROTEIN TATA"/>
    <property type="match status" value="1"/>
</dbReference>
<name>A0A839GFZ8_9BACT</name>
<keyword evidence="6 9" id="KW-1133">Transmembrane helix</keyword>
<proteinExistence type="inferred from homology"/>
<dbReference type="GO" id="GO:0043953">
    <property type="term" value="P:protein transport by the Tat complex"/>
    <property type="evidence" value="ECO:0007669"/>
    <property type="project" value="UniProtKB-UniRule"/>
</dbReference>
<dbReference type="GO" id="GO:0033281">
    <property type="term" value="C:TAT protein transport complex"/>
    <property type="evidence" value="ECO:0007669"/>
    <property type="project" value="UniProtKB-UniRule"/>
</dbReference>
<keyword evidence="8 9" id="KW-0472">Membrane</keyword>
<keyword evidence="2 9" id="KW-0813">Transport</keyword>
<evidence type="ECO:0000256" key="8">
    <source>
        <dbReference type="ARBA" id="ARBA00023136"/>
    </source>
</evidence>
<dbReference type="RefSeq" id="WP_082893592.1">
    <property type="nucleotide sequence ID" value="NZ_JACJIQ010000004.1"/>
</dbReference>